<dbReference type="AlphaFoldDB" id="A0A8X6WWK8"/>
<comment type="caution">
    <text evidence="1">The sequence shown here is derived from an EMBL/GenBank/DDBJ whole genome shotgun (WGS) entry which is preliminary data.</text>
</comment>
<evidence type="ECO:0000313" key="2">
    <source>
        <dbReference type="Proteomes" id="UP000886998"/>
    </source>
</evidence>
<dbReference type="Proteomes" id="UP000886998">
    <property type="component" value="Unassembled WGS sequence"/>
</dbReference>
<sequence length="76" mass="8911">MGFRVFRVSSPVERAKTGKAKRIWTPERSSSLDVLSPLSLCALPPLNHPLMYFNSYRFFPPYLRYASNNMRRDPYL</sequence>
<organism evidence="1 2">
    <name type="scientific">Trichonephila inaurata madagascariensis</name>
    <dbReference type="NCBI Taxonomy" id="2747483"/>
    <lineage>
        <taxon>Eukaryota</taxon>
        <taxon>Metazoa</taxon>
        <taxon>Ecdysozoa</taxon>
        <taxon>Arthropoda</taxon>
        <taxon>Chelicerata</taxon>
        <taxon>Arachnida</taxon>
        <taxon>Araneae</taxon>
        <taxon>Araneomorphae</taxon>
        <taxon>Entelegynae</taxon>
        <taxon>Araneoidea</taxon>
        <taxon>Nephilidae</taxon>
        <taxon>Trichonephila</taxon>
        <taxon>Trichonephila inaurata</taxon>
    </lineage>
</organism>
<name>A0A8X6WWK8_9ARAC</name>
<dbReference type="EMBL" id="BMAV01002851">
    <property type="protein sequence ID" value="GFY42070.1"/>
    <property type="molecule type" value="Genomic_DNA"/>
</dbReference>
<keyword evidence="2" id="KW-1185">Reference proteome</keyword>
<gene>
    <name evidence="1" type="ORF">TNIN_91381</name>
</gene>
<accession>A0A8X6WWK8</accession>
<evidence type="ECO:0000313" key="1">
    <source>
        <dbReference type="EMBL" id="GFY42070.1"/>
    </source>
</evidence>
<reference evidence="1" key="1">
    <citation type="submission" date="2020-08" db="EMBL/GenBank/DDBJ databases">
        <title>Multicomponent nature underlies the extraordinary mechanical properties of spider dragline silk.</title>
        <authorList>
            <person name="Kono N."/>
            <person name="Nakamura H."/>
            <person name="Mori M."/>
            <person name="Yoshida Y."/>
            <person name="Ohtoshi R."/>
            <person name="Malay A.D."/>
            <person name="Moran D.A.P."/>
            <person name="Tomita M."/>
            <person name="Numata K."/>
            <person name="Arakawa K."/>
        </authorList>
    </citation>
    <scope>NUCLEOTIDE SEQUENCE</scope>
</reference>
<proteinExistence type="predicted"/>
<protein>
    <submittedName>
        <fullName evidence="1">Uncharacterized protein</fullName>
    </submittedName>
</protein>